<dbReference type="SUPFAM" id="SSF50978">
    <property type="entry name" value="WD40 repeat-like"/>
    <property type="match status" value="1"/>
</dbReference>
<dbReference type="InterPro" id="IPR000008">
    <property type="entry name" value="C2_dom"/>
</dbReference>
<evidence type="ECO:0000256" key="2">
    <source>
        <dbReference type="PROSITE-ProRule" id="PRU00221"/>
    </source>
</evidence>
<keyword evidence="1" id="KW-0677">Repeat</keyword>
<dbReference type="Gene3D" id="2.130.10.10">
    <property type="entry name" value="YVTN repeat-like/Quinoprotein amine dehydrogenase"/>
    <property type="match status" value="1"/>
</dbReference>
<dbReference type="InterPro" id="IPR001680">
    <property type="entry name" value="WD40_rpt"/>
</dbReference>
<evidence type="ECO:0000256" key="1">
    <source>
        <dbReference type="ARBA" id="ARBA00022737"/>
    </source>
</evidence>
<dbReference type="Proteomes" id="UP000076532">
    <property type="component" value="Unassembled WGS sequence"/>
</dbReference>
<proteinExistence type="predicted"/>
<dbReference type="PANTHER" id="PTHR10039">
    <property type="entry name" value="AMELOGENIN"/>
    <property type="match status" value="1"/>
</dbReference>
<dbReference type="OrthoDB" id="163438at2759"/>
<dbReference type="SMART" id="SM00320">
    <property type="entry name" value="WD40"/>
    <property type="match status" value="3"/>
</dbReference>
<sequence length="1373" mass="150851">MSPESEIPLVAYTLQIISANDLPQRRLKVLGERNVTAKATVEGRTVTTKVCMCTSSAEWNETFQIEARNGSSVLSLRLYGSTRATSLNCVSDITISDLLQVCRNGKDAEVDLHDKKSGRKLNGSIKIHLSLTRSGDWILDEAQRWALVLSHPPDTALTAAGGYIDDADGLLAKAMASESISNVLDKLSHFMGIADELAQIHPYAKGAWDILSAVHKIIVAQVAIDQSVADLLQTIQDVYSFVDAIKEEPSKIKLLEDIIERILNQTAECGRFIQEYLGHGFAGRLLRETMGASTAVTVAGMAQSLITLRAQFDTGLSVQIAIVCFRIQTDVNTILVNQTLDKLGSSGVPLARRSLDQCIPGTRRDVIDEILTWALHPSKGDNSNVFFLHGVAGIGKSAVAAAIATHLSKMDRLGAYVSFDRALSGQSQPHTAVKALALQMAAFDERLLALIVGIINDRKKALVLDALLPEQFDRLIVKPLASIPALAGDGAIVIVLDGLYECGQPGDWTSVLDLLLNQTKSLPSNLRFIITSRTVHDIYAASDNTVLHPRLRNRELRSSSHSDISAYFTFQMEEIRRNKHLQEGWQGPTAIAELSARAFGFFPWAVNAKTFVNAHCPPERLKSLLLQPRQSIPETNQALDELYKAALKSAGDWTDAHFVSDFRAIMGAILGSPVAISPTAIHRLLDRSLSPLSSPIVVTIRRFGSVLSHGPIIQVLHPSFLNFLSSRERCGCDDWYFGDGPARGSVEHATLCLQRMNKGLKRNMCNMTLSDRDHPTTAMLPDELECACRSWVDHICASGRFESWEMETFVVFLHTHLLHWFEAMSLLKQSEEIVPMLQRVATWLEDNTFEDQSLVNLISEAIGFASKFAANIADHPLYVYYVALPCCPSDSILYQLFHDLLSVDPSVLLVPLHGPVQIGAEAATLYLLIMNAGLKRNICNMVLSARQTTEVLPEVLAYACQSWVDHICTKKGFESREMEKLAVVFLRTHLLHWFEAMSLLKKSEEIATMLQRVATWLEEHTFEDKSLKDLVIEAIDFAGKFAANIAEHPLYVYYTALPLLPSHSMLYQLFHDSLVDPSVLLVTNPDVVVCLALSTNGRRIVIGCLNQPSIVRDTATGEELVKMADTDGMAFPFSVAFSHDGSRIAYGTYISTVCVWDSGTGARVIGPLSHSGVSEHVNVVAWSTDGKCLLSGCETGEVILWNITSPNVNPPITKIHHPGCIEWKNPLSCLVFSSDGSQIASCSRRGDVHVWDSKTGRIMWSVQDPQGSDPSGGVSFLSSDTQEFLVVKTKERTQVHDASTGELCPLPDSLAGAVGLTRGDFRSVRGCIVNTIIGIVKQGRADLPGLTDNVLPKRLGPTPATRICRFFSLRKED</sequence>
<dbReference type="PROSITE" id="PS50004">
    <property type="entry name" value="C2"/>
    <property type="match status" value="1"/>
</dbReference>
<dbReference type="Pfam" id="PF00168">
    <property type="entry name" value="C2"/>
    <property type="match status" value="1"/>
</dbReference>
<reference evidence="4 5" key="1">
    <citation type="journal article" date="2016" name="Mol. Biol. Evol.">
        <title>Comparative Genomics of Early-Diverging Mushroom-Forming Fungi Provides Insights into the Origins of Lignocellulose Decay Capabilities.</title>
        <authorList>
            <person name="Nagy L.G."/>
            <person name="Riley R."/>
            <person name="Tritt A."/>
            <person name="Adam C."/>
            <person name="Daum C."/>
            <person name="Floudas D."/>
            <person name="Sun H."/>
            <person name="Yadav J.S."/>
            <person name="Pangilinan J."/>
            <person name="Larsson K.H."/>
            <person name="Matsuura K."/>
            <person name="Barry K."/>
            <person name="Labutti K."/>
            <person name="Kuo R."/>
            <person name="Ohm R.A."/>
            <person name="Bhattacharya S.S."/>
            <person name="Shirouzu T."/>
            <person name="Yoshinaga Y."/>
            <person name="Martin F.M."/>
            <person name="Grigoriev I.V."/>
            <person name="Hibbett D.S."/>
        </authorList>
    </citation>
    <scope>NUCLEOTIDE SEQUENCE [LARGE SCALE GENOMIC DNA]</scope>
    <source>
        <strain evidence="4 5">CBS 109695</strain>
    </source>
</reference>
<gene>
    <name evidence="4" type="ORF">FIBSPDRAFT_1040341</name>
</gene>
<dbReference type="SUPFAM" id="SSF49562">
    <property type="entry name" value="C2 domain (Calcium/lipid-binding domain, CaLB)"/>
    <property type="match status" value="1"/>
</dbReference>
<dbReference type="InterPro" id="IPR035892">
    <property type="entry name" value="C2_domain_sf"/>
</dbReference>
<protein>
    <submittedName>
        <fullName evidence="4">WD40 repeat-like protein</fullName>
    </submittedName>
</protein>
<dbReference type="Pfam" id="PF00400">
    <property type="entry name" value="WD40"/>
    <property type="match status" value="2"/>
</dbReference>
<dbReference type="CDD" id="cd00030">
    <property type="entry name" value="C2"/>
    <property type="match status" value="1"/>
</dbReference>
<feature type="domain" description="C2" evidence="3">
    <location>
        <begin position="1"/>
        <end position="111"/>
    </location>
</feature>
<dbReference type="Gene3D" id="3.40.50.300">
    <property type="entry name" value="P-loop containing nucleotide triphosphate hydrolases"/>
    <property type="match status" value="1"/>
</dbReference>
<dbReference type="PANTHER" id="PTHR10039:SF17">
    <property type="entry name" value="FUNGAL STAND N-TERMINAL GOODBYE DOMAIN-CONTAINING PROTEIN-RELATED"/>
    <property type="match status" value="1"/>
</dbReference>
<name>A0A166QI32_9AGAM</name>
<dbReference type="Pfam" id="PF24883">
    <property type="entry name" value="NPHP3_N"/>
    <property type="match status" value="1"/>
</dbReference>
<accession>A0A166QI32</accession>
<evidence type="ECO:0000313" key="4">
    <source>
        <dbReference type="EMBL" id="KZP27173.1"/>
    </source>
</evidence>
<feature type="non-terminal residue" evidence="4">
    <location>
        <position position="1373"/>
    </location>
</feature>
<dbReference type="STRING" id="436010.A0A166QI32"/>
<dbReference type="PROSITE" id="PS50082">
    <property type="entry name" value="WD_REPEATS_2"/>
    <property type="match status" value="2"/>
</dbReference>
<dbReference type="InterPro" id="IPR027417">
    <property type="entry name" value="P-loop_NTPase"/>
</dbReference>
<feature type="repeat" description="WD" evidence="2">
    <location>
        <begin position="1227"/>
        <end position="1261"/>
    </location>
</feature>
<dbReference type="Gene3D" id="2.60.40.150">
    <property type="entry name" value="C2 domain"/>
    <property type="match status" value="1"/>
</dbReference>
<dbReference type="SUPFAM" id="SSF52540">
    <property type="entry name" value="P-loop containing nucleoside triphosphate hydrolases"/>
    <property type="match status" value="1"/>
</dbReference>
<keyword evidence="2" id="KW-0853">WD repeat</keyword>
<dbReference type="InterPro" id="IPR015943">
    <property type="entry name" value="WD40/YVTN_repeat-like_dom_sf"/>
</dbReference>
<dbReference type="InterPro" id="IPR036322">
    <property type="entry name" value="WD40_repeat_dom_sf"/>
</dbReference>
<feature type="repeat" description="WD" evidence="2">
    <location>
        <begin position="1170"/>
        <end position="1205"/>
    </location>
</feature>
<organism evidence="4 5">
    <name type="scientific">Athelia psychrophila</name>
    <dbReference type="NCBI Taxonomy" id="1759441"/>
    <lineage>
        <taxon>Eukaryota</taxon>
        <taxon>Fungi</taxon>
        <taxon>Dikarya</taxon>
        <taxon>Basidiomycota</taxon>
        <taxon>Agaricomycotina</taxon>
        <taxon>Agaricomycetes</taxon>
        <taxon>Agaricomycetidae</taxon>
        <taxon>Atheliales</taxon>
        <taxon>Atheliaceae</taxon>
        <taxon>Athelia</taxon>
    </lineage>
</organism>
<keyword evidence="5" id="KW-1185">Reference proteome</keyword>
<dbReference type="InterPro" id="IPR056884">
    <property type="entry name" value="NPHP3-like_N"/>
</dbReference>
<evidence type="ECO:0000313" key="5">
    <source>
        <dbReference type="Proteomes" id="UP000076532"/>
    </source>
</evidence>
<evidence type="ECO:0000259" key="3">
    <source>
        <dbReference type="PROSITE" id="PS50004"/>
    </source>
</evidence>
<dbReference type="EMBL" id="KV417510">
    <property type="protein sequence ID" value="KZP27173.1"/>
    <property type="molecule type" value="Genomic_DNA"/>
</dbReference>